<keyword evidence="7 8" id="KW-0472">Membrane</keyword>
<keyword evidence="8 9" id="KW-0961">Cell wall biogenesis/degradation</keyword>
<gene>
    <name evidence="8 10" type="primary">murJ</name>
    <name evidence="10" type="ORF">HS096_04240</name>
</gene>
<feature type="transmembrane region" description="Helical" evidence="8">
    <location>
        <begin position="279"/>
        <end position="301"/>
    </location>
</feature>
<keyword evidence="3 8" id="KW-0812">Transmembrane</keyword>
<feature type="transmembrane region" description="Helical" evidence="8">
    <location>
        <begin position="456"/>
        <end position="480"/>
    </location>
</feature>
<feature type="transmembrane region" description="Helical" evidence="8">
    <location>
        <begin position="245"/>
        <end position="273"/>
    </location>
</feature>
<evidence type="ECO:0000256" key="2">
    <source>
        <dbReference type="ARBA" id="ARBA00022475"/>
    </source>
</evidence>
<reference evidence="10" key="1">
    <citation type="submission" date="2020-05" db="EMBL/GenBank/DDBJ databases">
        <title>High-Quality Genomes of Partial-Nitritation/Anammox System by Hierarchical Clustering Based Hybrid Assembly.</title>
        <authorList>
            <person name="Liu L."/>
            <person name="Wang Y."/>
            <person name="Che Y."/>
            <person name="Chen Y."/>
            <person name="Xia Y."/>
            <person name="Luo R."/>
            <person name="Cheng S.H."/>
            <person name="Zheng C."/>
            <person name="Zhang T."/>
        </authorList>
    </citation>
    <scope>NUCLEOTIDE SEQUENCE</scope>
    <source>
        <strain evidence="10">H1_PAT1</strain>
    </source>
</reference>
<keyword evidence="6 8" id="KW-1133">Transmembrane helix</keyword>
<name>A0A928Y6X2_UNCKA</name>
<dbReference type="Pfam" id="PF03023">
    <property type="entry name" value="MurJ"/>
    <property type="match status" value="1"/>
</dbReference>
<dbReference type="EMBL" id="JABTTY010000001">
    <property type="protein sequence ID" value="MBE7525564.1"/>
    <property type="molecule type" value="Genomic_DNA"/>
</dbReference>
<dbReference type="GO" id="GO:0005886">
    <property type="term" value="C:plasma membrane"/>
    <property type="evidence" value="ECO:0007669"/>
    <property type="project" value="UniProtKB-SubCell"/>
</dbReference>
<feature type="transmembrane region" description="Helical" evidence="8">
    <location>
        <begin position="391"/>
        <end position="409"/>
    </location>
</feature>
<proteinExistence type="inferred from homology"/>
<evidence type="ECO:0000256" key="9">
    <source>
        <dbReference type="PIRNR" id="PIRNR002869"/>
    </source>
</evidence>
<evidence type="ECO:0000313" key="10">
    <source>
        <dbReference type="EMBL" id="MBE7525564.1"/>
    </source>
</evidence>
<protein>
    <recommendedName>
        <fullName evidence="8">Probable lipid II flippase MurJ</fullName>
    </recommendedName>
</protein>
<comment type="similarity">
    <text evidence="8 9">Belongs to the MurJ/MviN family.</text>
</comment>
<dbReference type="GO" id="GO:0008360">
    <property type="term" value="P:regulation of cell shape"/>
    <property type="evidence" value="ECO:0007669"/>
    <property type="project" value="UniProtKB-UniRule"/>
</dbReference>
<evidence type="ECO:0000256" key="4">
    <source>
        <dbReference type="ARBA" id="ARBA00022960"/>
    </source>
</evidence>
<keyword evidence="5 8" id="KW-0573">Peptidoglycan synthesis</keyword>
<dbReference type="AlphaFoldDB" id="A0A928Y6X2"/>
<keyword evidence="4 8" id="KW-0133">Cell shape</keyword>
<dbReference type="PANTHER" id="PTHR47019">
    <property type="entry name" value="LIPID II FLIPPASE MURJ"/>
    <property type="match status" value="1"/>
</dbReference>
<organism evidence="10 11">
    <name type="scientific">candidate division WWE3 bacterium</name>
    <dbReference type="NCBI Taxonomy" id="2053526"/>
    <lineage>
        <taxon>Bacteria</taxon>
        <taxon>Katanobacteria</taxon>
    </lineage>
</organism>
<evidence type="ECO:0000313" key="11">
    <source>
        <dbReference type="Proteomes" id="UP000710385"/>
    </source>
</evidence>
<dbReference type="GO" id="GO:0015648">
    <property type="term" value="F:lipid-linked peptidoglycan transporter activity"/>
    <property type="evidence" value="ECO:0007669"/>
    <property type="project" value="UniProtKB-UniRule"/>
</dbReference>
<evidence type="ECO:0000256" key="5">
    <source>
        <dbReference type="ARBA" id="ARBA00022984"/>
    </source>
</evidence>
<comment type="pathway">
    <text evidence="8">Cell wall biogenesis; peptidoglycan biosynthesis.</text>
</comment>
<dbReference type="NCBIfam" id="TIGR01695">
    <property type="entry name" value="murJ_mviN"/>
    <property type="match status" value="1"/>
</dbReference>
<sequence length="540" mass="58572">MLNLFRRLWNGETESVTTAAFIVGAASLASRLVGVFRDRVLASTFGAGDTLDAYYAAFRIPDFLYNLVILGALSAAFIPVFTEYLENDKREAWRLAERVLSVVGAAMLVLCAVLFVAAPWLVPPTVPGFLGDKLALTVSLSRIMLLSTFFLALSAVMGGILQATRRFVAFSLAPVFYNLGIIVGVIFFVPNFGPIGLGWGVVLGAALHLFTQVSVAYRLGLERLPVPSFHHEGVRRILRLMAPRTIGLAMMQINLVVLVGLASTLAVGSVAVLNLAMNLQYVPVGIFGISFAVAAFPALSRAASAQNKEAFRHALNGTARKIIFLLLPSMALMLILRAQVVRLVLGQGQFDWNDTIRTADALAIFSFSLLSQALVPLFSRSFFALQNTVTPLWIGAVSEGTNIALALLFREPLGLNGLVLAFTIASWISIALLWWRLRASQGRLGTAGVWISFRTTLVATVVLCAFAVPVRILVGSIWPLRTFWQVALQAGAAAAAGLLGFWVTSWLLQSRELSELREAFIRKLWKRGEVLEGADAAQGH</sequence>
<evidence type="ECO:0000256" key="8">
    <source>
        <dbReference type="HAMAP-Rule" id="MF_02078"/>
    </source>
</evidence>
<feature type="transmembrane region" description="Helical" evidence="8">
    <location>
        <begin position="167"/>
        <end position="189"/>
    </location>
</feature>
<comment type="function">
    <text evidence="8 9">Involved in peptidoglycan biosynthesis. Transports lipid-linked peptidoglycan precursors from the inner to the outer leaflet of the cytoplasmic membrane.</text>
</comment>
<evidence type="ECO:0000256" key="1">
    <source>
        <dbReference type="ARBA" id="ARBA00004651"/>
    </source>
</evidence>
<evidence type="ECO:0000256" key="6">
    <source>
        <dbReference type="ARBA" id="ARBA00022989"/>
    </source>
</evidence>
<dbReference type="PANTHER" id="PTHR47019:SF1">
    <property type="entry name" value="LIPID II FLIPPASE MURJ"/>
    <property type="match status" value="1"/>
</dbReference>
<dbReference type="PRINTS" id="PR01806">
    <property type="entry name" value="VIRFACTRMVIN"/>
</dbReference>
<keyword evidence="8 9" id="KW-0813">Transport</keyword>
<feature type="transmembrane region" description="Helical" evidence="8">
    <location>
        <begin position="361"/>
        <end position="379"/>
    </location>
</feature>
<feature type="transmembrane region" description="Helical" evidence="8">
    <location>
        <begin position="102"/>
        <end position="122"/>
    </location>
</feature>
<dbReference type="HAMAP" id="MF_02078">
    <property type="entry name" value="MurJ_MviN"/>
    <property type="match status" value="1"/>
</dbReference>
<feature type="transmembrane region" description="Helical" evidence="8">
    <location>
        <begin position="134"/>
        <end position="155"/>
    </location>
</feature>
<evidence type="ECO:0000256" key="3">
    <source>
        <dbReference type="ARBA" id="ARBA00022692"/>
    </source>
</evidence>
<dbReference type="GO" id="GO:0034204">
    <property type="term" value="P:lipid translocation"/>
    <property type="evidence" value="ECO:0007669"/>
    <property type="project" value="TreeGrafter"/>
</dbReference>
<comment type="caution">
    <text evidence="10">The sequence shown here is derived from an EMBL/GenBank/DDBJ whole genome shotgun (WGS) entry which is preliminary data.</text>
</comment>
<dbReference type="InterPro" id="IPR051050">
    <property type="entry name" value="Lipid_II_flippase_MurJ/MviN"/>
</dbReference>
<dbReference type="InterPro" id="IPR004268">
    <property type="entry name" value="MurJ"/>
</dbReference>
<feature type="transmembrane region" description="Helical" evidence="8">
    <location>
        <begin position="322"/>
        <end position="341"/>
    </location>
</feature>
<feature type="transmembrane region" description="Helical" evidence="8">
    <location>
        <begin position="415"/>
        <end position="435"/>
    </location>
</feature>
<feature type="transmembrane region" description="Helical" evidence="8">
    <location>
        <begin position="486"/>
        <end position="508"/>
    </location>
</feature>
<accession>A0A928Y6X2</accession>
<dbReference type="Proteomes" id="UP000710385">
    <property type="component" value="Unassembled WGS sequence"/>
</dbReference>
<dbReference type="CDD" id="cd13123">
    <property type="entry name" value="MATE_MurJ_like"/>
    <property type="match status" value="1"/>
</dbReference>
<comment type="subcellular location">
    <subcellularLocation>
        <location evidence="1 8">Cell membrane</location>
        <topology evidence="1 8">Multi-pass membrane protein</topology>
    </subcellularLocation>
</comment>
<keyword evidence="2 8" id="KW-1003">Cell membrane</keyword>
<dbReference type="GO" id="GO:0071555">
    <property type="term" value="P:cell wall organization"/>
    <property type="evidence" value="ECO:0007669"/>
    <property type="project" value="UniProtKB-UniRule"/>
</dbReference>
<feature type="transmembrane region" description="Helical" evidence="8">
    <location>
        <begin position="63"/>
        <end position="81"/>
    </location>
</feature>
<feature type="transmembrane region" description="Helical" evidence="8">
    <location>
        <begin position="195"/>
        <end position="217"/>
    </location>
</feature>
<dbReference type="GO" id="GO:0009252">
    <property type="term" value="P:peptidoglycan biosynthetic process"/>
    <property type="evidence" value="ECO:0007669"/>
    <property type="project" value="UniProtKB-UniRule"/>
</dbReference>
<evidence type="ECO:0000256" key="7">
    <source>
        <dbReference type="ARBA" id="ARBA00023136"/>
    </source>
</evidence>
<dbReference type="PIRSF" id="PIRSF002869">
    <property type="entry name" value="MviN"/>
    <property type="match status" value="1"/>
</dbReference>